<dbReference type="Gene3D" id="3.40.50.150">
    <property type="entry name" value="Vaccinia Virus protein VP39"/>
    <property type="match status" value="1"/>
</dbReference>
<organism evidence="2 3">
    <name type="scientific">Robertmurraya mangrovi</name>
    <dbReference type="NCBI Taxonomy" id="3098077"/>
    <lineage>
        <taxon>Bacteria</taxon>
        <taxon>Bacillati</taxon>
        <taxon>Bacillota</taxon>
        <taxon>Bacilli</taxon>
        <taxon>Bacillales</taxon>
        <taxon>Bacillaceae</taxon>
        <taxon>Robertmurraya</taxon>
    </lineage>
</organism>
<sequence>MTGHRFKPEKADKLIDPKRKELFTPESVIELLNIKGSDLVADLGAGNGYLTLPIAKETQGTVYAVDIEPQMLDLLKERANNEGITNIQYTVSNLENIDLPDDSIDKAVVAFVLHEVSDLKKVLSEFKRILTSGSKLLVLEWEAIETEIGPPLEERIPSDGLHQIFMENELVSQVIDVHQAIYGIIVEF</sequence>
<protein>
    <submittedName>
        <fullName evidence="2">Methyltransferase domain-containing protein</fullName>
    </submittedName>
</protein>
<evidence type="ECO:0000313" key="3">
    <source>
        <dbReference type="Proteomes" id="UP001290455"/>
    </source>
</evidence>
<proteinExistence type="predicted"/>
<dbReference type="Pfam" id="PF08241">
    <property type="entry name" value="Methyltransf_11"/>
    <property type="match status" value="1"/>
</dbReference>
<dbReference type="GO" id="GO:0032259">
    <property type="term" value="P:methylation"/>
    <property type="evidence" value="ECO:0007669"/>
    <property type="project" value="UniProtKB-KW"/>
</dbReference>
<accession>A0ABU5IVT5</accession>
<comment type="caution">
    <text evidence="2">The sequence shown here is derived from an EMBL/GenBank/DDBJ whole genome shotgun (WGS) entry which is preliminary data.</text>
</comment>
<evidence type="ECO:0000259" key="1">
    <source>
        <dbReference type="Pfam" id="PF08241"/>
    </source>
</evidence>
<dbReference type="GO" id="GO:0008168">
    <property type="term" value="F:methyltransferase activity"/>
    <property type="evidence" value="ECO:0007669"/>
    <property type="project" value="UniProtKB-KW"/>
</dbReference>
<dbReference type="PANTHER" id="PTHR43591:SF24">
    <property type="entry name" value="2-METHOXY-6-POLYPRENYL-1,4-BENZOQUINOL METHYLASE, MITOCHONDRIAL"/>
    <property type="match status" value="1"/>
</dbReference>
<gene>
    <name evidence="2" type="ORF">SM124_05845</name>
</gene>
<dbReference type="InterPro" id="IPR029063">
    <property type="entry name" value="SAM-dependent_MTases_sf"/>
</dbReference>
<evidence type="ECO:0000313" key="2">
    <source>
        <dbReference type="EMBL" id="MDZ5471264.1"/>
    </source>
</evidence>
<dbReference type="SUPFAM" id="SSF53335">
    <property type="entry name" value="S-adenosyl-L-methionine-dependent methyltransferases"/>
    <property type="match status" value="1"/>
</dbReference>
<keyword evidence="2" id="KW-0489">Methyltransferase</keyword>
<keyword evidence="3" id="KW-1185">Reference proteome</keyword>
<dbReference type="InterPro" id="IPR013216">
    <property type="entry name" value="Methyltransf_11"/>
</dbReference>
<name>A0ABU5IVT5_9BACI</name>
<dbReference type="RefSeq" id="WP_322445566.1">
    <property type="nucleotide sequence ID" value="NZ_JAXOFX010000003.1"/>
</dbReference>
<feature type="domain" description="Methyltransferase type 11" evidence="1">
    <location>
        <begin position="42"/>
        <end position="137"/>
    </location>
</feature>
<keyword evidence="2" id="KW-0808">Transferase</keyword>
<reference evidence="2 3" key="1">
    <citation type="submission" date="2023-11" db="EMBL/GenBank/DDBJ databases">
        <title>Bacillus jintuensis, isolated from a mudflat on the Beibu Gulf coast.</title>
        <authorList>
            <person name="Li M."/>
        </authorList>
    </citation>
    <scope>NUCLEOTIDE SEQUENCE [LARGE SCALE GENOMIC DNA]</scope>
    <source>
        <strain evidence="2 3">31A1R</strain>
    </source>
</reference>
<dbReference type="CDD" id="cd02440">
    <property type="entry name" value="AdoMet_MTases"/>
    <property type="match status" value="1"/>
</dbReference>
<dbReference type="Proteomes" id="UP001290455">
    <property type="component" value="Unassembled WGS sequence"/>
</dbReference>
<dbReference type="PANTHER" id="PTHR43591">
    <property type="entry name" value="METHYLTRANSFERASE"/>
    <property type="match status" value="1"/>
</dbReference>
<dbReference type="EMBL" id="JAXOFX010000003">
    <property type="protein sequence ID" value="MDZ5471264.1"/>
    <property type="molecule type" value="Genomic_DNA"/>
</dbReference>